<keyword evidence="9" id="KW-1185">Reference proteome</keyword>
<keyword evidence="6" id="KW-0804">Transcription</keyword>
<evidence type="ECO:0000256" key="6">
    <source>
        <dbReference type="ARBA" id="ARBA00023163"/>
    </source>
</evidence>
<dbReference type="GO" id="GO:0045892">
    <property type="term" value="P:negative regulation of DNA-templated transcription"/>
    <property type="evidence" value="ECO:0007669"/>
    <property type="project" value="InterPro"/>
</dbReference>
<dbReference type="InterPro" id="IPR007412">
    <property type="entry name" value="FlgM"/>
</dbReference>
<evidence type="ECO:0000259" key="7">
    <source>
        <dbReference type="Pfam" id="PF04316"/>
    </source>
</evidence>
<comment type="similarity">
    <text evidence="1">Belongs to the FlgM family.</text>
</comment>
<dbReference type="InterPro" id="IPR035890">
    <property type="entry name" value="Anti-sigma-28_factor_FlgM_sf"/>
</dbReference>
<protein>
    <recommendedName>
        <fullName evidence="2">Negative regulator of flagellin synthesis</fullName>
    </recommendedName>
</protein>
<feature type="domain" description="Anti-sigma-28 factor FlgM C-terminal" evidence="7">
    <location>
        <begin position="34"/>
        <end position="88"/>
    </location>
</feature>
<accession>A0A1H2QVB1</accession>
<dbReference type="EMBL" id="FNNG01000001">
    <property type="protein sequence ID" value="SDW10858.1"/>
    <property type="molecule type" value="Genomic_DNA"/>
</dbReference>
<name>A0A1H2QVB1_9FIRM</name>
<dbReference type="NCBIfam" id="TIGR03824">
    <property type="entry name" value="FlgM_jcvi"/>
    <property type="match status" value="1"/>
</dbReference>
<evidence type="ECO:0000313" key="8">
    <source>
        <dbReference type="EMBL" id="SDW10858.1"/>
    </source>
</evidence>
<dbReference type="GO" id="GO:0044781">
    <property type="term" value="P:bacterial-type flagellum organization"/>
    <property type="evidence" value="ECO:0007669"/>
    <property type="project" value="UniProtKB-KW"/>
</dbReference>
<reference evidence="8 9" key="1">
    <citation type="submission" date="2016-10" db="EMBL/GenBank/DDBJ databases">
        <authorList>
            <person name="de Groot N.N."/>
        </authorList>
    </citation>
    <scope>NUCLEOTIDE SEQUENCE [LARGE SCALE GENOMIC DNA]</scope>
    <source>
        <strain evidence="8 9">DSM 23310</strain>
    </source>
</reference>
<evidence type="ECO:0000256" key="2">
    <source>
        <dbReference type="ARBA" id="ARBA00017823"/>
    </source>
</evidence>
<dbReference type="Proteomes" id="UP000198828">
    <property type="component" value="Unassembled WGS sequence"/>
</dbReference>
<dbReference type="Pfam" id="PF04316">
    <property type="entry name" value="FlgM"/>
    <property type="match status" value="1"/>
</dbReference>
<keyword evidence="4" id="KW-1005">Bacterial flagellum biogenesis</keyword>
<sequence length="96" mass="11447">MFFMKINKTNKVFQVYEDIKAKRVNADRKQYRKDQFKASERAVDYQFAINKLREVPDIRKDKVERIKAQVQSGSYNVEGKEIAEKILEGLYIDRKV</sequence>
<evidence type="ECO:0000256" key="4">
    <source>
        <dbReference type="ARBA" id="ARBA00022795"/>
    </source>
</evidence>
<evidence type="ECO:0000313" key="9">
    <source>
        <dbReference type="Proteomes" id="UP000198828"/>
    </source>
</evidence>
<keyword evidence="5" id="KW-0805">Transcription regulation</keyword>
<dbReference type="AlphaFoldDB" id="A0A1H2QVB1"/>
<organism evidence="8 9">
    <name type="scientific">Tepidimicrobium xylanilyticum</name>
    <dbReference type="NCBI Taxonomy" id="1123352"/>
    <lineage>
        <taxon>Bacteria</taxon>
        <taxon>Bacillati</taxon>
        <taxon>Bacillota</taxon>
        <taxon>Tissierellia</taxon>
        <taxon>Tissierellales</taxon>
        <taxon>Tepidimicrobiaceae</taxon>
        <taxon>Tepidimicrobium</taxon>
    </lineage>
</organism>
<keyword evidence="3" id="KW-0678">Repressor</keyword>
<gene>
    <name evidence="8" type="ORF">SAMN05660923_00227</name>
</gene>
<evidence type="ECO:0000256" key="1">
    <source>
        <dbReference type="ARBA" id="ARBA00005322"/>
    </source>
</evidence>
<dbReference type="InterPro" id="IPR031316">
    <property type="entry name" value="FlgM_C"/>
</dbReference>
<proteinExistence type="inferred from homology"/>
<evidence type="ECO:0000256" key="3">
    <source>
        <dbReference type="ARBA" id="ARBA00022491"/>
    </source>
</evidence>
<evidence type="ECO:0000256" key="5">
    <source>
        <dbReference type="ARBA" id="ARBA00023015"/>
    </source>
</evidence>
<dbReference type="SUPFAM" id="SSF101498">
    <property type="entry name" value="Anti-sigma factor FlgM"/>
    <property type="match status" value="1"/>
</dbReference>